<evidence type="ECO:0000313" key="3">
    <source>
        <dbReference type="EMBL" id="OGK48994.1"/>
    </source>
</evidence>
<dbReference type="PANTHER" id="PTHR21340:SF0">
    <property type="entry name" value="BIS(5'-NUCLEOSYL)-TETRAPHOSPHATASE [ASYMMETRICAL]"/>
    <property type="match status" value="1"/>
</dbReference>
<dbReference type="GO" id="GO:0004081">
    <property type="term" value="F:bis(5'-nucleosyl)-tetraphosphatase (asymmetrical) activity"/>
    <property type="evidence" value="ECO:0007669"/>
    <property type="project" value="TreeGrafter"/>
</dbReference>
<dbReference type="Gene3D" id="3.90.79.10">
    <property type="entry name" value="Nucleoside Triphosphate Pyrophosphohydrolase"/>
    <property type="match status" value="1"/>
</dbReference>
<dbReference type="InterPro" id="IPR051325">
    <property type="entry name" value="Nudix_hydrolase_domain"/>
</dbReference>
<feature type="domain" description="Nudix hydrolase" evidence="2">
    <location>
        <begin position="8"/>
        <end position="141"/>
    </location>
</feature>
<proteinExistence type="predicted"/>
<dbReference type="Pfam" id="PF00293">
    <property type="entry name" value="NUDIX"/>
    <property type="match status" value="1"/>
</dbReference>
<dbReference type="InterPro" id="IPR020084">
    <property type="entry name" value="NUDIX_hydrolase_CS"/>
</dbReference>
<dbReference type="AlphaFoldDB" id="A0A1F7J056"/>
<protein>
    <recommendedName>
        <fullName evidence="2">Nudix hydrolase domain-containing protein</fullName>
    </recommendedName>
</protein>
<dbReference type="STRING" id="1802061.A3A93_00570"/>
<keyword evidence="1" id="KW-0378">Hydrolase</keyword>
<comment type="caution">
    <text evidence="3">The sequence shown here is derived from an EMBL/GenBank/DDBJ whole genome shotgun (WGS) entry which is preliminary data.</text>
</comment>
<dbReference type="EMBL" id="MGAL01000007">
    <property type="protein sequence ID" value="OGK48994.1"/>
    <property type="molecule type" value="Genomic_DNA"/>
</dbReference>
<dbReference type="GO" id="GO:0006167">
    <property type="term" value="P:AMP biosynthetic process"/>
    <property type="evidence" value="ECO:0007669"/>
    <property type="project" value="TreeGrafter"/>
</dbReference>
<evidence type="ECO:0000256" key="1">
    <source>
        <dbReference type="ARBA" id="ARBA00022801"/>
    </source>
</evidence>
<name>A0A1F7J056_9BACT</name>
<dbReference type="PROSITE" id="PS51462">
    <property type="entry name" value="NUDIX"/>
    <property type="match status" value="1"/>
</dbReference>
<accession>A0A1F7J056</accession>
<sequence>MQKKSVIETSAGGVVFKFVEDVRHWLVIQHNKAKHWGFPKGHVGDKVDNESLEDAALREVKEEGGITAKIIDHKPFRNTYFYTLNGFPRKKTVYYFLMEYVSGDTKDHDWEVQEAKFVPEDDIFDVLTYKNDKKILEKVIEKLKK</sequence>
<dbReference type="GO" id="GO:0006754">
    <property type="term" value="P:ATP biosynthetic process"/>
    <property type="evidence" value="ECO:0007669"/>
    <property type="project" value="TreeGrafter"/>
</dbReference>
<evidence type="ECO:0000259" key="2">
    <source>
        <dbReference type="PROSITE" id="PS51462"/>
    </source>
</evidence>
<gene>
    <name evidence="3" type="ORF">A3A93_00570</name>
</gene>
<reference evidence="3 4" key="1">
    <citation type="journal article" date="2016" name="Nat. Commun.">
        <title>Thousands of microbial genomes shed light on interconnected biogeochemical processes in an aquifer system.</title>
        <authorList>
            <person name="Anantharaman K."/>
            <person name="Brown C.T."/>
            <person name="Hug L.A."/>
            <person name="Sharon I."/>
            <person name="Castelle C.J."/>
            <person name="Probst A.J."/>
            <person name="Thomas B.C."/>
            <person name="Singh A."/>
            <person name="Wilkins M.J."/>
            <person name="Karaoz U."/>
            <person name="Brodie E.L."/>
            <person name="Williams K.H."/>
            <person name="Hubbard S.S."/>
            <person name="Banfield J.F."/>
        </authorList>
    </citation>
    <scope>NUCLEOTIDE SEQUENCE [LARGE SCALE GENOMIC DNA]</scope>
</reference>
<organism evidence="3 4">
    <name type="scientific">Candidatus Roizmanbacteria bacterium RIFCSPLOWO2_01_FULL_38_12</name>
    <dbReference type="NCBI Taxonomy" id="1802061"/>
    <lineage>
        <taxon>Bacteria</taxon>
        <taxon>Candidatus Roizmaniibacteriota</taxon>
    </lineage>
</organism>
<dbReference type="InterPro" id="IPR000086">
    <property type="entry name" value="NUDIX_hydrolase_dom"/>
</dbReference>
<dbReference type="PANTHER" id="PTHR21340">
    <property type="entry name" value="DIADENOSINE 5,5-P1,P4-TETRAPHOSPHATE PYROPHOSPHOHYDROLASE MUTT"/>
    <property type="match status" value="1"/>
</dbReference>
<evidence type="ECO:0000313" key="4">
    <source>
        <dbReference type="Proteomes" id="UP000177141"/>
    </source>
</evidence>
<dbReference type="PROSITE" id="PS00893">
    <property type="entry name" value="NUDIX_BOX"/>
    <property type="match status" value="1"/>
</dbReference>
<dbReference type="Proteomes" id="UP000177141">
    <property type="component" value="Unassembled WGS sequence"/>
</dbReference>
<dbReference type="SUPFAM" id="SSF55811">
    <property type="entry name" value="Nudix"/>
    <property type="match status" value="1"/>
</dbReference>
<dbReference type="InterPro" id="IPR015797">
    <property type="entry name" value="NUDIX_hydrolase-like_dom_sf"/>
</dbReference>